<evidence type="ECO:0000313" key="2">
    <source>
        <dbReference type="EMBL" id="MQM06557.1"/>
    </source>
</evidence>
<name>A0A843WGI8_COLES</name>
<dbReference type="Pfam" id="PF07714">
    <property type="entry name" value="PK_Tyr_Ser-Thr"/>
    <property type="match status" value="1"/>
</dbReference>
<dbReference type="PROSITE" id="PS50011">
    <property type="entry name" value="PROTEIN_KINASE_DOM"/>
    <property type="match status" value="1"/>
</dbReference>
<dbReference type="AlphaFoldDB" id="A0A843WGI8"/>
<accession>A0A843WGI8</accession>
<dbReference type="InterPro" id="IPR001245">
    <property type="entry name" value="Ser-Thr/Tyr_kinase_cat_dom"/>
</dbReference>
<dbReference type="OrthoDB" id="778574at2759"/>
<gene>
    <name evidence="2" type="ORF">Taro_039380</name>
</gene>
<dbReference type="InterPro" id="IPR011009">
    <property type="entry name" value="Kinase-like_dom_sf"/>
</dbReference>
<dbReference type="EMBL" id="NMUH01003656">
    <property type="protein sequence ID" value="MQM06557.1"/>
    <property type="molecule type" value="Genomic_DNA"/>
</dbReference>
<comment type="caution">
    <text evidence="2">The sequence shown here is derived from an EMBL/GenBank/DDBJ whole genome shotgun (WGS) entry which is preliminary data.</text>
</comment>
<keyword evidence="3" id="KW-1185">Reference proteome</keyword>
<dbReference type="PANTHER" id="PTHR27006">
    <property type="entry name" value="PROMASTIGOTE SURFACE ANTIGEN PROTEIN PSA"/>
    <property type="match status" value="1"/>
</dbReference>
<dbReference type="GO" id="GO:0005524">
    <property type="term" value="F:ATP binding"/>
    <property type="evidence" value="ECO:0007669"/>
    <property type="project" value="InterPro"/>
</dbReference>
<dbReference type="SUPFAM" id="SSF56112">
    <property type="entry name" value="Protein kinase-like (PK-like)"/>
    <property type="match status" value="1"/>
</dbReference>
<dbReference type="PANTHER" id="PTHR27006:SF628">
    <property type="entry name" value="KINASE SUPERFAMILY PROTEIN ISOFORM 1"/>
    <property type="match status" value="1"/>
</dbReference>
<dbReference type="GO" id="GO:0004672">
    <property type="term" value="F:protein kinase activity"/>
    <property type="evidence" value="ECO:0007669"/>
    <property type="project" value="InterPro"/>
</dbReference>
<sequence>MNKCYEMASMAVRSSSNSPCWATAMYGHHHIRSNFSQKNMIRRSGFGVVYKGGLCADRSAIVVKRITESEFQGDDSFRNEVKILSNLQHRNLSPLWGYCITDDSDDEEGGGGGWSGQYGFFIVVRVRESSQG</sequence>
<organism evidence="2 3">
    <name type="scientific">Colocasia esculenta</name>
    <name type="common">Wild taro</name>
    <name type="synonym">Arum esculentum</name>
    <dbReference type="NCBI Taxonomy" id="4460"/>
    <lineage>
        <taxon>Eukaryota</taxon>
        <taxon>Viridiplantae</taxon>
        <taxon>Streptophyta</taxon>
        <taxon>Embryophyta</taxon>
        <taxon>Tracheophyta</taxon>
        <taxon>Spermatophyta</taxon>
        <taxon>Magnoliopsida</taxon>
        <taxon>Liliopsida</taxon>
        <taxon>Araceae</taxon>
        <taxon>Aroideae</taxon>
        <taxon>Colocasieae</taxon>
        <taxon>Colocasia</taxon>
    </lineage>
</organism>
<evidence type="ECO:0000259" key="1">
    <source>
        <dbReference type="PROSITE" id="PS50011"/>
    </source>
</evidence>
<evidence type="ECO:0000313" key="3">
    <source>
        <dbReference type="Proteomes" id="UP000652761"/>
    </source>
</evidence>
<proteinExistence type="predicted"/>
<reference evidence="2" key="1">
    <citation type="submission" date="2017-07" db="EMBL/GenBank/DDBJ databases">
        <title>Taro Niue Genome Assembly and Annotation.</title>
        <authorList>
            <person name="Atibalentja N."/>
            <person name="Keating K."/>
            <person name="Fields C.J."/>
        </authorList>
    </citation>
    <scope>NUCLEOTIDE SEQUENCE</scope>
    <source>
        <strain evidence="2">Niue_2</strain>
        <tissue evidence="2">Leaf</tissue>
    </source>
</reference>
<dbReference type="Proteomes" id="UP000652761">
    <property type="component" value="Unassembled WGS sequence"/>
</dbReference>
<feature type="domain" description="Protein kinase" evidence="1">
    <location>
        <begin position="35"/>
        <end position="132"/>
    </location>
</feature>
<dbReference type="Gene3D" id="3.30.200.20">
    <property type="entry name" value="Phosphorylase Kinase, domain 1"/>
    <property type="match status" value="1"/>
</dbReference>
<protein>
    <recommendedName>
        <fullName evidence="1">Protein kinase domain-containing protein</fullName>
    </recommendedName>
</protein>
<dbReference type="InterPro" id="IPR000719">
    <property type="entry name" value="Prot_kinase_dom"/>
</dbReference>